<dbReference type="OrthoDB" id="5535068at2759"/>
<accession>A0A9Q3HIA3</accession>
<dbReference type="GO" id="GO:0004190">
    <property type="term" value="F:aspartic-type endopeptidase activity"/>
    <property type="evidence" value="ECO:0007669"/>
    <property type="project" value="InterPro"/>
</dbReference>
<organism evidence="2 3">
    <name type="scientific">Austropuccinia psidii MF-1</name>
    <dbReference type="NCBI Taxonomy" id="1389203"/>
    <lineage>
        <taxon>Eukaryota</taxon>
        <taxon>Fungi</taxon>
        <taxon>Dikarya</taxon>
        <taxon>Basidiomycota</taxon>
        <taxon>Pucciniomycotina</taxon>
        <taxon>Pucciniomycetes</taxon>
        <taxon>Pucciniales</taxon>
        <taxon>Sphaerophragmiaceae</taxon>
        <taxon>Austropuccinia</taxon>
    </lineage>
</organism>
<evidence type="ECO:0000256" key="1">
    <source>
        <dbReference type="SAM" id="MobiDB-lite"/>
    </source>
</evidence>
<sequence>MKEVNTLEIKEDVISKKIKEFEKTRLHYDCQLGFMKVLFGKEEYPVMALFDTGSELNIITEHSAIKESIPSRKLEINLREIEGHKKSLIGLAEFTQVLFPSGEEKEILFFIAKGEVNTVLFRPFLAENDIILDFLQKQGEIISYQEAEGRTLCMPICKPHMLGWNTGPPRGMEIYSMGKIKDCFRKVKLKEAEDKSKAKIESIFKSTKNIDHQKINSVECNLDERLSIMDKGIENEPKEEVERDQEAEKQEPK</sequence>
<name>A0A9Q3HIA3_9BASI</name>
<protein>
    <recommendedName>
        <fullName evidence="4">Peptidase A2 domain-containing protein</fullName>
    </recommendedName>
</protein>
<evidence type="ECO:0008006" key="4">
    <source>
        <dbReference type="Google" id="ProtNLM"/>
    </source>
</evidence>
<feature type="region of interest" description="Disordered" evidence="1">
    <location>
        <begin position="229"/>
        <end position="253"/>
    </location>
</feature>
<dbReference type="AlphaFoldDB" id="A0A9Q3HIA3"/>
<dbReference type="PROSITE" id="PS00141">
    <property type="entry name" value="ASP_PROTEASE"/>
    <property type="match status" value="1"/>
</dbReference>
<reference evidence="2" key="1">
    <citation type="submission" date="2021-03" db="EMBL/GenBank/DDBJ databases">
        <title>Draft genome sequence of rust myrtle Austropuccinia psidii MF-1, a brazilian biotype.</title>
        <authorList>
            <person name="Quecine M.C."/>
            <person name="Pachon D.M.R."/>
            <person name="Bonatelli M.L."/>
            <person name="Correr F.H."/>
            <person name="Franceschini L.M."/>
            <person name="Leite T.F."/>
            <person name="Margarido G.R.A."/>
            <person name="Almeida C.A."/>
            <person name="Ferrarezi J.A."/>
            <person name="Labate C.A."/>
        </authorList>
    </citation>
    <scope>NUCLEOTIDE SEQUENCE</scope>
    <source>
        <strain evidence="2">MF-1</strain>
    </source>
</reference>
<dbReference type="Proteomes" id="UP000765509">
    <property type="component" value="Unassembled WGS sequence"/>
</dbReference>
<dbReference type="InterPro" id="IPR001969">
    <property type="entry name" value="Aspartic_peptidase_AS"/>
</dbReference>
<gene>
    <name evidence="2" type="ORF">O181_046168</name>
</gene>
<evidence type="ECO:0000313" key="2">
    <source>
        <dbReference type="EMBL" id="MBW0506453.1"/>
    </source>
</evidence>
<proteinExistence type="predicted"/>
<dbReference type="GO" id="GO:0006508">
    <property type="term" value="P:proteolysis"/>
    <property type="evidence" value="ECO:0007669"/>
    <property type="project" value="InterPro"/>
</dbReference>
<keyword evidence="3" id="KW-1185">Reference proteome</keyword>
<dbReference type="EMBL" id="AVOT02019093">
    <property type="protein sequence ID" value="MBW0506453.1"/>
    <property type="molecule type" value="Genomic_DNA"/>
</dbReference>
<comment type="caution">
    <text evidence="2">The sequence shown here is derived from an EMBL/GenBank/DDBJ whole genome shotgun (WGS) entry which is preliminary data.</text>
</comment>
<evidence type="ECO:0000313" key="3">
    <source>
        <dbReference type="Proteomes" id="UP000765509"/>
    </source>
</evidence>